<proteinExistence type="predicted"/>
<feature type="region of interest" description="Disordered" evidence="1">
    <location>
        <begin position="20"/>
        <end position="152"/>
    </location>
</feature>
<organism evidence="3 4">
    <name type="scientific">Ophiocordyceps camponoti-floridani</name>
    <dbReference type="NCBI Taxonomy" id="2030778"/>
    <lineage>
        <taxon>Eukaryota</taxon>
        <taxon>Fungi</taxon>
        <taxon>Dikarya</taxon>
        <taxon>Ascomycota</taxon>
        <taxon>Pezizomycotina</taxon>
        <taxon>Sordariomycetes</taxon>
        <taxon>Hypocreomycetidae</taxon>
        <taxon>Hypocreales</taxon>
        <taxon>Ophiocordycipitaceae</taxon>
        <taxon>Ophiocordyceps</taxon>
    </lineage>
</organism>
<comment type="caution">
    <text evidence="3">The sequence shown here is derived from an EMBL/GenBank/DDBJ whole genome shotgun (WGS) entry which is preliminary data.</text>
</comment>
<dbReference type="Proteomes" id="UP000562929">
    <property type="component" value="Unassembled WGS sequence"/>
</dbReference>
<feature type="compositionally biased region" description="Basic and acidic residues" evidence="1">
    <location>
        <begin position="115"/>
        <end position="137"/>
    </location>
</feature>
<evidence type="ECO:0000313" key="4">
    <source>
        <dbReference type="Proteomes" id="UP000562929"/>
    </source>
</evidence>
<name>A0A8H4VCY4_9HYPO</name>
<dbReference type="OrthoDB" id="10375809at2759"/>
<protein>
    <submittedName>
        <fullName evidence="3">Uncharacterized protein</fullName>
    </submittedName>
</protein>
<feature type="signal peptide" evidence="2">
    <location>
        <begin position="1"/>
        <end position="19"/>
    </location>
</feature>
<dbReference type="AlphaFoldDB" id="A0A8H4VCY4"/>
<keyword evidence="2" id="KW-0732">Signal</keyword>
<feature type="compositionally biased region" description="Low complexity" evidence="1">
    <location>
        <begin position="98"/>
        <end position="112"/>
    </location>
</feature>
<feature type="chain" id="PRO_5034568174" evidence="2">
    <location>
        <begin position="20"/>
        <end position="152"/>
    </location>
</feature>
<dbReference type="EMBL" id="JAACLJ010000005">
    <property type="protein sequence ID" value="KAF4586079.1"/>
    <property type="molecule type" value="Genomic_DNA"/>
</dbReference>
<keyword evidence="4" id="KW-1185">Reference proteome</keyword>
<feature type="compositionally biased region" description="Basic and acidic residues" evidence="1">
    <location>
        <begin position="24"/>
        <end position="37"/>
    </location>
</feature>
<gene>
    <name evidence="3" type="ORF">GQ602_005384</name>
</gene>
<evidence type="ECO:0000313" key="3">
    <source>
        <dbReference type="EMBL" id="KAF4586079.1"/>
    </source>
</evidence>
<reference evidence="3 4" key="1">
    <citation type="journal article" date="2020" name="G3 (Bethesda)">
        <title>Genetic Underpinnings of Host Manipulation by Ophiocordyceps as Revealed by Comparative Transcriptomics.</title>
        <authorList>
            <person name="Will I."/>
            <person name="Das B."/>
            <person name="Trinh T."/>
            <person name="Brachmann A."/>
            <person name="Ohm R.A."/>
            <person name="de Bekker C."/>
        </authorList>
    </citation>
    <scope>NUCLEOTIDE SEQUENCE [LARGE SCALE GENOMIC DNA]</scope>
    <source>
        <strain evidence="3 4">EC05</strain>
    </source>
</reference>
<evidence type="ECO:0000256" key="1">
    <source>
        <dbReference type="SAM" id="MobiDB-lite"/>
    </source>
</evidence>
<sequence length="152" mass="16377">MHAHVALQVLVLAFGLANASPIPREPERTDSQRERSNNRAPTNNRQLGGQGGAHQPNPLRAVWQDRTRFVQAPGGRTPNQQARQAAEAGNRNGNGLANIGRRPGNNGGNQPRSLPSKEEMRLVAADEGRYGLDEERASGPGGEPLGIRVDRV</sequence>
<accession>A0A8H4VCY4</accession>
<feature type="compositionally biased region" description="Polar residues" evidence="1">
    <location>
        <begin position="38"/>
        <end position="47"/>
    </location>
</feature>
<evidence type="ECO:0000256" key="2">
    <source>
        <dbReference type="SAM" id="SignalP"/>
    </source>
</evidence>